<comment type="catalytic activity">
    <reaction evidence="1">
        <text>ATP + protein L-histidine = ADP + protein N-phospho-L-histidine.</text>
        <dbReference type="EC" id="2.7.13.3"/>
    </reaction>
</comment>
<reference evidence="16" key="1">
    <citation type="submission" date="2019-04" db="EMBL/GenBank/DDBJ databases">
        <title>Draft genome sequence of Pseudonocardiaceae bacterium SL3-2-4.</title>
        <authorList>
            <person name="Ningsih F."/>
            <person name="Yokota A."/>
            <person name="Sakai Y."/>
            <person name="Nanatani K."/>
            <person name="Yabe S."/>
            <person name="Oetari A."/>
            <person name="Sjamsuridzal W."/>
        </authorList>
    </citation>
    <scope>NUCLEOTIDE SEQUENCE [LARGE SCALE GENOMIC DNA]</scope>
    <source>
        <strain evidence="16">SL3-2-4</strain>
    </source>
</reference>
<evidence type="ECO:0000256" key="10">
    <source>
        <dbReference type="ARBA" id="ARBA00023136"/>
    </source>
</evidence>
<evidence type="ECO:0000256" key="9">
    <source>
        <dbReference type="ARBA" id="ARBA00023012"/>
    </source>
</evidence>
<dbReference type="Gene3D" id="1.10.287.130">
    <property type="match status" value="1"/>
</dbReference>
<feature type="transmembrane region" description="Helical" evidence="12">
    <location>
        <begin position="149"/>
        <end position="169"/>
    </location>
</feature>
<dbReference type="CDD" id="cd06225">
    <property type="entry name" value="HAMP"/>
    <property type="match status" value="1"/>
</dbReference>
<feature type="domain" description="Histidine kinase" evidence="13">
    <location>
        <begin position="259"/>
        <end position="475"/>
    </location>
</feature>
<dbReference type="GO" id="GO:0005886">
    <property type="term" value="C:plasma membrane"/>
    <property type="evidence" value="ECO:0007669"/>
    <property type="project" value="UniProtKB-SubCell"/>
</dbReference>
<keyword evidence="5" id="KW-0808">Transferase</keyword>
<dbReference type="SMART" id="SM00387">
    <property type="entry name" value="HATPase_c"/>
    <property type="match status" value="1"/>
</dbReference>
<dbReference type="Gene3D" id="6.10.340.10">
    <property type="match status" value="1"/>
</dbReference>
<dbReference type="SUPFAM" id="SSF55874">
    <property type="entry name" value="ATPase domain of HSP90 chaperone/DNA topoisomerase II/histidine kinase"/>
    <property type="match status" value="1"/>
</dbReference>
<comment type="caution">
    <text evidence="15">The sequence shown here is derived from an EMBL/GenBank/DDBJ whole genome shotgun (WGS) entry which is preliminary data.</text>
</comment>
<dbReference type="Pfam" id="PF00512">
    <property type="entry name" value="HisKA"/>
    <property type="match status" value="1"/>
</dbReference>
<dbReference type="AlphaFoldDB" id="A0A4D4JEK8"/>
<dbReference type="InterPro" id="IPR004358">
    <property type="entry name" value="Sig_transdc_His_kin-like_C"/>
</dbReference>
<evidence type="ECO:0000256" key="11">
    <source>
        <dbReference type="SAM" id="Coils"/>
    </source>
</evidence>
<dbReference type="RefSeq" id="WP_225978675.1">
    <property type="nucleotide sequence ID" value="NZ_BJFL01000034.1"/>
</dbReference>
<dbReference type="PANTHER" id="PTHR45436:SF5">
    <property type="entry name" value="SENSOR HISTIDINE KINASE TRCS"/>
    <property type="match status" value="1"/>
</dbReference>
<dbReference type="Gene3D" id="3.30.565.10">
    <property type="entry name" value="Histidine kinase-like ATPase, C-terminal domain"/>
    <property type="match status" value="1"/>
</dbReference>
<evidence type="ECO:0000256" key="8">
    <source>
        <dbReference type="ARBA" id="ARBA00022989"/>
    </source>
</evidence>
<dbReference type="GO" id="GO:0000155">
    <property type="term" value="F:phosphorelay sensor kinase activity"/>
    <property type="evidence" value="ECO:0007669"/>
    <property type="project" value="InterPro"/>
</dbReference>
<feature type="transmembrane region" description="Helical" evidence="12">
    <location>
        <begin position="24"/>
        <end position="43"/>
    </location>
</feature>
<dbReference type="PRINTS" id="PR00344">
    <property type="entry name" value="BCTRLSENSOR"/>
</dbReference>
<dbReference type="InterPro" id="IPR003594">
    <property type="entry name" value="HATPase_dom"/>
</dbReference>
<sequence>MIRRRRREGARPDALRTVSLRRRVTVSVIAVLGVVLVALLFLVDEVFAAQSSRDAQAVLNDRVRTAQQVARQNITPEQFVLRLRGRGVQVQVVTPTGEVFGSLPEKNAGTPPLTRQFVVTTGRQLVGDTVTLAADTTVISDAQVRLRRVLIATGIGALVVTAAVLVFTVRMALAPLDAMTSLARSIAGGHRGRRLSPSRTDTELGRTAAAFDDMLDALEGTERQARAAEAQARSAEAQARAAEAQSRGSEARTRQFVADAAHELRTPIAGLQAVADAVLQSGPDADPDERDRMVLLLVREAQRAGRLVDDLLALAKIDAGLELQHERVDLFTLANNEAERTKLLAPGMTIEVAGEPVEVVGDPQRLTQVLANLMDNARQATGPDGRIRVTVGRAGSFAEMVVADNGPGVPEADRERIFDRLVRLDQARDRRSGGSGLGLAIALGFVRAHGGDLTCEAPPPGESGAVFRVAIPLPDIPTQPVFRPPAVS</sequence>
<keyword evidence="8 12" id="KW-1133">Transmembrane helix</keyword>
<dbReference type="PANTHER" id="PTHR45436">
    <property type="entry name" value="SENSOR HISTIDINE KINASE YKOH"/>
    <property type="match status" value="1"/>
</dbReference>
<evidence type="ECO:0000256" key="7">
    <source>
        <dbReference type="ARBA" id="ARBA00022777"/>
    </source>
</evidence>
<feature type="domain" description="HAMP" evidence="14">
    <location>
        <begin position="170"/>
        <end position="223"/>
    </location>
</feature>
<evidence type="ECO:0000313" key="15">
    <source>
        <dbReference type="EMBL" id="GDY33098.1"/>
    </source>
</evidence>
<dbReference type="Proteomes" id="UP000298860">
    <property type="component" value="Unassembled WGS sequence"/>
</dbReference>
<proteinExistence type="predicted"/>
<keyword evidence="11" id="KW-0175">Coiled coil</keyword>
<organism evidence="15 16">
    <name type="scientific">Gandjariella thermophila</name>
    <dbReference type="NCBI Taxonomy" id="1931992"/>
    <lineage>
        <taxon>Bacteria</taxon>
        <taxon>Bacillati</taxon>
        <taxon>Actinomycetota</taxon>
        <taxon>Actinomycetes</taxon>
        <taxon>Pseudonocardiales</taxon>
        <taxon>Pseudonocardiaceae</taxon>
        <taxon>Gandjariella</taxon>
    </lineage>
</organism>
<dbReference type="SUPFAM" id="SSF47384">
    <property type="entry name" value="Homodimeric domain of signal transducing histidine kinase"/>
    <property type="match status" value="1"/>
</dbReference>
<dbReference type="CDD" id="cd00075">
    <property type="entry name" value="HATPase"/>
    <property type="match status" value="1"/>
</dbReference>
<gene>
    <name evidence="15" type="ORF">GTS_47310</name>
</gene>
<keyword evidence="10 12" id="KW-0472">Membrane</keyword>
<feature type="coiled-coil region" evidence="11">
    <location>
        <begin position="211"/>
        <end position="252"/>
    </location>
</feature>
<evidence type="ECO:0000256" key="6">
    <source>
        <dbReference type="ARBA" id="ARBA00022692"/>
    </source>
</evidence>
<keyword evidence="16" id="KW-1185">Reference proteome</keyword>
<comment type="subcellular location">
    <subcellularLocation>
        <location evidence="2">Cell membrane</location>
    </subcellularLocation>
</comment>
<dbReference type="SMART" id="SM00388">
    <property type="entry name" value="HisKA"/>
    <property type="match status" value="1"/>
</dbReference>
<dbReference type="SUPFAM" id="SSF158472">
    <property type="entry name" value="HAMP domain-like"/>
    <property type="match status" value="1"/>
</dbReference>
<dbReference type="InterPro" id="IPR050428">
    <property type="entry name" value="TCS_sensor_his_kinase"/>
</dbReference>
<keyword evidence="6 12" id="KW-0812">Transmembrane</keyword>
<evidence type="ECO:0000256" key="5">
    <source>
        <dbReference type="ARBA" id="ARBA00022679"/>
    </source>
</evidence>
<dbReference type="PROSITE" id="PS50885">
    <property type="entry name" value="HAMP"/>
    <property type="match status" value="1"/>
</dbReference>
<dbReference type="EC" id="2.7.13.3" evidence="3"/>
<keyword evidence="9" id="KW-0902">Two-component regulatory system</keyword>
<protein>
    <recommendedName>
        <fullName evidence="3">histidine kinase</fullName>
        <ecNumber evidence="3">2.7.13.3</ecNumber>
    </recommendedName>
</protein>
<evidence type="ECO:0000256" key="4">
    <source>
        <dbReference type="ARBA" id="ARBA00022553"/>
    </source>
</evidence>
<evidence type="ECO:0000256" key="3">
    <source>
        <dbReference type="ARBA" id="ARBA00012438"/>
    </source>
</evidence>
<evidence type="ECO:0000313" key="16">
    <source>
        <dbReference type="Proteomes" id="UP000298860"/>
    </source>
</evidence>
<evidence type="ECO:0000259" key="13">
    <source>
        <dbReference type="PROSITE" id="PS50109"/>
    </source>
</evidence>
<evidence type="ECO:0000256" key="1">
    <source>
        <dbReference type="ARBA" id="ARBA00000085"/>
    </source>
</evidence>
<dbReference type="InterPro" id="IPR036890">
    <property type="entry name" value="HATPase_C_sf"/>
</dbReference>
<keyword evidence="4" id="KW-0597">Phosphoprotein</keyword>
<dbReference type="SMART" id="SM00304">
    <property type="entry name" value="HAMP"/>
    <property type="match status" value="1"/>
</dbReference>
<dbReference type="EMBL" id="BJFL01000034">
    <property type="protein sequence ID" value="GDY33098.1"/>
    <property type="molecule type" value="Genomic_DNA"/>
</dbReference>
<evidence type="ECO:0000256" key="12">
    <source>
        <dbReference type="SAM" id="Phobius"/>
    </source>
</evidence>
<dbReference type="Pfam" id="PF00672">
    <property type="entry name" value="HAMP"/>
    <property type="match status" value="1"/>
</dbReference>
<dbReference type="InterPro" id="IPR003661">
    <property type="entry name" value="HisK_dim/P_dom"/>
</dbReference>
<dbReference type="PROSITE" id="PS50109">
    <property type="entry name" value="HIS_KIN"/>
    <property type="match status" value="1"/>
</dbReference>
<keyword evidence="7 15" id="KW-0418">Kinase</keyword>
<evidence type="ECO:0000259" key="14">
    <source>
        <dbReference type="PROSITE" id="PS50885"/>
    </source>
</evidence>
<dbReference type="InterPro" id="IPR036097">
    <property type="entry name" value="HisK_dim/P_sf"/>
</dbReference>
<dbReference type="Pfam" id="PF02518">
    <property type="entry name" value="HATPase_c"/>
    <property type="match status" value="1"/>
</dbReference>
<dbReference type="InterPro" id="IPR005467">
    <property type="entry name" value="His_kinase_dom"/>
</dbReference>
<dbReference type="CDD" id="cd00082">
    <property type="entry name" value="HisKA"/>
    <property type="match status" value="1"/>
</dbReference>
<accession>A0A4D4JEK8</accession>
<name>A0A4D4JEK8_9PSEU</name>
<evidence type="ECO:0000256" key="2">
    <source>
        <dbReference type="ARBA" id="ARBA00004236"/>
    </source>
</evidence>
<dbReference type="InterPro" id="IPR003660">
    <property type="entry name" value="HAMP_dom"/>
</dbReference>